<keyword evidence="1" id="KW-0547">Nucleotide-binding</keyword>
<evidence type="ECO:0000313" key="4">
    <source>
        <dbReference type="EMBL" id="PKK88766.1"/>
    </source>
</evidence>
<comment type="caution">
    <text evidence="4">The sequence shown here is derived from an EMBL/GenBank/DDBJ whole genome shotgun (WGS) entry which is preliminary data.</text>
</comment>
<proteinExistence type="predicted"/>
<dbReference type="PANTHER" id="PTHR43384">
    <property type="entry name" value="SEPTUM SITE-DETERMINING PROTEIN MIND HOMOLOG, CHLOROPLASTIC-RELATED"/>
    <property type="match status" value="1"/>
</dbReference>
<evidence type="ECO:0000259" key="3">
    <source>
        <dbReference type="Pfam" id="PF13614"/>
    </source>
</evidence>
<dbReference type="AlphaFoldDB" id="A0A2N1PKB3"/>
<keyword evidence="2" id="KW-0067">ATP-binding</keyword>
<dbReference type="InterPro" id="IPR027417">
    <property type="entry name" value="P-loop_NTPase"/>
</dbReference>
<evidence type="ECO:0000256" key="2">
    <source>
        <dbReference type="ARBA" id="ARBA00022840"/>
    </source>
</evidence>
<dbReference type="GO" id="GO:0005829">
    <property type="term" value="C:cytosol"/>
    <property type="evidence" value="ECO:0007669"/>
    <property type="project" value="TreeGrafter"/>
</dbReference>
<protein>
    <recommendedName>
        <fullName evidence="3">AAA domain-containing protein</fullName>
    </recommendedName>
</protein>
<gene>
    <name evidence="4" type="ORF">CVV64_17345</name>
</gene>
<dbReference type="InterPro" id="IPR050625">
    <property type="entry name" value="ParA/MinD_ATPase"/>
</dbReference>
<dbReference type="SUPFAM" id="SSF52540">
    <property type="entry name" value="P-loop containing nucleoside triphosphate hydrolases"/>
    <property type="match status" value="1"/>
</dbReference>
<accession>A0A2N1PKB3</accession>
<evidence type="ECO:0000256" key="1">
    <source>
        <dbReference type="ARBA" id="ARBA00022741"/>
    </source>
</evidence>
<organism evidence="4 5">
    <name type="scientific">Candidatus Wallbacteria bacterium HGW-Wallbacteria-1</name>
    <dbReference type="NCBI Taxonomy" id="2013854"/>
    <lineage>
        <taxon>Bacteria</taxon>
        <taxon>Candidatus Walliibacteriota</taxon>
    </lineage>
</organism>
<dbReference type="GO" id="GO:0051782">
    <property type="term" value="P:negative regulation of cell division"/>
    <property type="evidence" value="ECO:0007669"/>
    <property type="project" value="TreeGrafter"/>
</dbReference>
<sequence length="410" mass="46525">MKMKYGIMLISGDPVLKRDIRRFFSSSPDVSISMETTDLENILRLLTIDQTHETNVMVFDLDYYEIGQMIDFMSKCNHILPGIVKIVYSNGQFIARPELMNQVMKLGNIHFCVKPIETRHLREIMVVTGFEKLKPVSNGRVLTFISSSGGTGKTTFLVNLAWTLARENPELRIALFDFDSGFGSVAINLNIKSGPYKCFESLANEFINYDIVDEDIFRKHFIEVNNIDVLPAQCSLSDIDVSLHNGAEAVIERARDFYDYIFIDTSSYIEDQLLSAAVTKADRVFNVFTPRVYDIRNTKVMTRLLRDLNIPVAKHLFILNRLGLDDAQRIPDIEKLIGARPLIRIRENFETIAISGDQGIPPVVKYPESDLARDIAELSKAIISDDYTQFSNTAKGSSKVIWKKLSSLWG</sequence>
<dbReference type="InterPro" id="IPR025669">
    <property type="entry name" value="AAA_dom"/>
</dbReference>
<dbReference type="Gene3D" id="3.40.50.300">
    <property type="entry name" value="P-loop containing nucleotide triphosphate hydrolases"/>
    <property type="match status" value="1"/>
</dbReference>
<dbReference type="Pfam" id="PF13614">
    <property type="entry name" value="AAA_31"/>
    <property type="match status" value="1"/>
</dbReference>
<evidence type="ECO:0000313" key="5">
    <source>
        <dbReference type="Proteomes" id="UP000233256"/>
    </source>
</evidence>
<reference evidence="4 5" key="1">
    <citation type="journal article" date="2017" name="ISME J.">
        <title>Potential for microbial H2 and metal transformations associated with novel bacteria and archaea in deep terrestrial subsurface sediments.</title>
        <authorList>
            <person name="Hernsdorf A.W."/>
            <person name="Amano Y."/>
            <person name="Miyakawa K."/>
            <person name="Ise K."/>
            <person name="Suzuki Y."/>
            <person name="Anantharaman K."/>
            <person name="Probst A."/>
            <person name="Burstein D."/>
            <person name="Thomas B.C."/>
            <person name="Banfield J.F."/>
        </authorList>
    </citation>
    <scope>NUCLEOTIDE SEQUENCE [LARGE SCALE GENOMIC DNA]</scope>
    <source>
        <strain evidence="4">HGW-Wallbacteria-1</strain>
    </source>
</reference>
<dbReference type="GO" id="GO:0016887">
    <property type="term" value="F:ATP hydrolysis activity"/>
    <property type="evidence" value="ECO:0007669"/>
    <property type="project" value="TreeGrafter"/>
</dbReference>
<dbReference type="GO" id="GO:0009898">
    <property type="term" value="C:cytoplasmic side of plasma membrane"/>
    <property type="evidence" value="ECO:0007669"/>
    <property type="project" value="TreeGrafter"/>
</dbReference>
<dbReference type="EMBL" id="PGXC01000035">
    <property type="protein sequence ID" value="PKK88766.1"/>
    <property type="molecule type" value="Genomic_DNA"/>
</dbReference>
<feature type="domain" description="AAA" evidence="3">
    <location>
        <begin position="140"/>
        <end position="296"/>
    </location>
</feature>
<name>A0A2N1PKB3_9BACT</name>
<dbReference type="GO" id="GO:0005524">
    <property type="term" value="F:ATP binding"/>
    <property type="evidence" value="ECO:0007669"/>
    <property type="project" value="UniProtKB-KW"/>
</dbReference>
<dbReference type="Proteomes" id="UP000233256">
    <property type="component" value="Unassembled WGS sequence"/>
</dbReference>
<dbReference type="PANTHER" id="PTHR43384:SF6">
    <property type="entry name" value="SEPTUM SITE-DETERMINING PROTEIN MIND HOMOLOG, CHLOROPLASTIC"/>
    <property type="match status" value="1"/>
</dbReference>